<organism evidence="1">
    <name type="scientific">Oikopleura dioica</name>
    <name type="common">Tunicate</name>
    <dbReference type="NCBI Taxonomy" id="34765"/>
    <lineage>
        <taxon>Eukaryota</taxon>
        <taxon>Metazoa</taxon>
        <taxon>Chordata</taxon>
        <taxon>Tunicata</taxon>
        <taxon>Appendicularia</taxon>
        <taxon>Copelata</taxon>
        <taxon>Oikopleuridae</taxon>
        <taxon>Oikopleura</taxon>
    </lineage>
</organism>
<proteinExistence type="predicted"/>
<protein>
    <submittedName>
        <fullName evidence="1">Uncharacterized protein</fullName>
    </submittedName>
</protein>
<sequence>MKTRPRNSVRLVGFWPPRASQLIVRQSAAPANLQLFRRPVQLARSGAQSLQTTAVDLPRDPRAAASLHVDAAIPVRARIPADGATLPAPRRGHALTALARRAPPCLHPGPGAALGATRRAAQTHTAVDRAVEATARPVHDRARARLPQDPAPEAEATPVPVQGQDLAIELVLGVILFQIGSAPSISKLFQIVAQLLAGLVLQWLQKTKDASGRSRLDLNLF</sequence>
<gene>
    <name evidence="1" type="ORF">GSOID_T00007701001</name>
</gene>
<evidence type="ECO:0000313" key="1">
    <source>
        <dbReference type="EMBL" id="CBY09174.1"/>
    </source>
</evidence>
<name>E4XC49_OIKDI</name>
<dbReference type="Proteomes" id="UP000001307">
    <property type="component" value="Unassembled WGS sequence"/>
</dbReference>
<reference evidence="1" key="1">
    <citation type="journal article" date="2010" name="Science">
        <title>Plasticity of animal genome architecture unmasked by rapid evolution of a pelagic tunicate.</title>
        <authorList>
            <person name="Denoeud F."/>
            <person name="Henriet S."/>
            <person name="Mungpakdee S."/>
            <person name="Aury J.M."/>
            <person name="Da Silva C."/>
            <person name="Brinkmann H."/>
            <person name="Mikhaleva J."/>
            <person name="Olsen L.C."/>
            <person name="Jubin C."/>
            <person name="Canestro C."/>
            <person name="Bouquet J.M."/>
            <person name="Danks G."/>
            <person name="Poulain J."/>
            <person name="Campsteijn C."/>
            <person name="Adamski M."/>
            <person name="Cross I."/>
            <person name="Yadetie F."/>
            <person name="Muffato M."/>
            <person name="Louis A."/>
            <person name="Butcher S."/>
            <person name="Tsagkogeorga G."/>
            <person name="Konrad A."/>
            <person name="Singh S."/>
            <person name="Jensen M.F."/>
            <person name="Cong E.H."/>
            <person name="Eikeseth-Otteraa H."/>
            <person name="Noel B."/>
            <person name="Anthouard V."/>
            <person name="Porcel B.M."/>
            <person name="Kachouri-Lafond R."/>
            <person name="Nishino A."/>
            <person name="Ugolini M."/>
            <person name="Chourrout P."/>
            <person name="Nishida H."/>
            <person name="Aasland R."/>
            <person name="Huzurbazar S."/>
            <person name="Westhof E."/>
            <person name="Delsuc F."/>
            <person name="Lehrach H."/>
            <person name="Reinhardt R."/>
            <person name="Weissenbach J."/>
            <person name="Roy S.W."/>
            <person name="Artiguenave F."/>
            <person name="Postlethwait J.H."/>
            <person name="Manak J.R."/>
            <person name="Thompson E.M."/>
            <person name="Jaillon O."/>
            <person name="Du Pasquier L."/>
            <person name="Boudinot P."/>
            <person name="Liberles D.A."/>
            <person name="Volff J.N."/>
            <person name="Philippe H."/>
            <person name="Lenhard B."/>
            <person name="Roest Crollius H."/>
            <person name="Wincker P."/>
            <person name="Chourrout D."/>
        </authorList>
    </citation>
    <scope>NUCLEOTIDE SEQUENCE [LARGE SCALE GENOMIC DNA]</scope>
</reference>
<dbReference type="InParanoid" id="E4XC49"/>
<keyword evidence="2" id="KW-1185">Reference proteome</keyword>
<dbReference type="EMBL" id="FN653035">
    <property type="protein sequence ID" value="CBY09174.1"/>
    <property type="molecule type" value="Genomic_DNA"/>
</dbReference>
<evidence type="ECO:0000313" key="2">
    <source>
        <dbReference type="Proteomes" id="UP000001307"/>
    </source>
</evidence>
<dbReference type="AlphaFoldDB" id="E4XC49"/>
<accession>E4XC49</accession>